<organism evidence="2 3">
    <name type="scientific">Metabacillus lacus</name>
    <dbReference type="NCBI Taxonomy" id="1983721"/>
    <lineage>
        <taxon>Bacteria</taxon>
        <taxon>Bacillati</taxon>
        <taxon>Bacillota</taxon>
        <taxon>Bacilli</taxon>
        <taxon>Bacillales</taxon>
        <taxon>Bacillaceae</taxon>
        <taxon>Metabacillus</taxon>
    </lineage>
</organism>
<proteinExistence type="predicted"/>
<reference evidence="2 3" key="1">
    <citation type="submission" date="2019-11" db="EMBL/GenBank/DDBJ databases">
        <title>Bacillus lacus genome.</title>
        <authorList>
            <person name="Allen C.J."/>
            <person name="Newman J.D."/>
        </authorList>
    </citation>
    <scope>NUCLEOTIDE SEQUENCE [LARGE SCALE GENOMIC DNA]</scope>
    <source>
        <strain evidence="2 3">KCTC 33946</strain>
    </source>
</reference>
<protein>
    <recommendedName>
        <fullName evidence="4">Rpn family recombination-promoting nuclease/putative transposase</fullName>
    </recommendedName>
</protein>
<sequence>MRNLLLSRNPPPPSSFFASIDELRVFKDKPTKKETLDEKQAFLNLQALTLDGKLINIEVQLRKEEFFPKRSVYYTSKLVTGDFETKMFRKYSLLIFWISYYSLTSILLLPISLVTKKQKKLSSKKHRNTISSKCLK</sequence>
<keyword evidence="3" id="KW-1185">Reference proteome</keyword>
<keyword evidence="1" id="KW-0812">Transmembrane</keyword>
<keyword evidence="1" id="KW-1133">Transmembrane helix</keyword>
<evidence type="ECO:0008006" key="4">
    <source>
        <dbReference type="Google" id="ProtNLM"/>
    </source>
</evidence>
<name>A0A7X2M1A8_9BACI</name>
<evidence type="ECO:0000313" key="3">
    <source>
        <dbReference type="Proteomes" id="UP000448867"/>
    </source>
</evidence>
<dbReference type="EMBL" id="WKKI01000052">
    <property type="protein sequence ID" value="MRX73954.1"/>
    <property type="molecule type" value="Genomic_DNA"/>
</dbReference>
<dbReference type="Pfam" id="PF12784">
    <property type="entry name" value="PDDEXK_2"/>
    <property type="match status" value="1"/>
</dbReference>
<comment type="caution">
    <text evidence="2">The sequence shown here is derived from an EMBL/GenBank/DDBJ whole genome shotgun (WGS) entry which is preliminary data.</text>
</comment>
<dbReference type="AlphaFoldDB" id="A0A7X2M1A8"/>
<keyword evidence="1" id="KW-0472">Membrane</keyword>
<dbReference type="Proteomes" id="UP000448867">
    <property type="component" value="Unassembled WGS sequence"/>
</dbReference>
<feature type="transmembrane region" description="Helical" evidence="1">
    <location>
        <begin position="94"/>
        <end position="115"/>
    </location>
</feature>
<evidence type="ECO:0000313" key="2">
    <source>
        <dbReference type="EMBL" id="MRX73954.1"/>
    </source>
</evidence>
<gene>
    <name evidence="2" type="ORF">GJU40_17630</name>
</gene>
<evidence type="ECO:0000256" key="1">
    <source>
        <dbReference type="SAM" id="Phobius"/>
    </source>
</evidence>
<accession>A0A7X2M1A8</accession>